<dbReference type="OrthoDB" id="9815217at2"/>
<dbReference type="SUPFAM" id="SSF103088">
    <property type="entry name" value="OmpA-like"/>
    <property type="match status" value="1"/>
</dbReference>
<dbReference type="Gene3D" id="3.30.1330.60">
    <property type="entry name" value="OmpA-like domain"/>
    <property type="match status" value="1"/>
</dbReference>
<keyword evidence="3" id="KW-0812">Transmembrane</keyword>
<evidence type="ECO:0000259" key="4">
    <source>
        <dbReference type="PROSITE" id="PS51123"/>
    </source>
</evidence>
<keyword evidence="1 3" id="KW-0472">Membrane</keyword>
<organism evidence="5 6">
    <name type="scientific">Volucribacter psittacicida</name>
    <dbReference type="NCBI Taxonomy" id="203482"/>
    <lineage>
        <taxon>Bacteria</taxon>
        <taxon>Pseudomonadati</taxon>
        <taxon>Pseudomonadota</taxon>
        <taxon>Gammaproteobacteria</taxon>
        <taxon>Pasteurellales</taxon>
        <taxon>Pasteurellaceae</taxon>
        <taxon>Volucribacter</taxon>
    </lineage>
</organism>
<name>A0A4V2PAU4_9PAST</name>
<proteinExistence type="predicted"/>
<dbReference type="RefSeq" id="WP_132692083.1">
    <property type="nucleotide sequence ID" value="NZ_SMFT01000006.1"/>
</dbReference>
<dbReference type="Pfam" id="PF00691">
    <property type="entry name" value="OmpA"/>
    <property type="match status" value="1"/>
</dbReference>
<keyword evidence="5" id="KW-0969">Cilium</keyword>
<feature type="transmembrane region" description="Helical" evidence="3">
    <location>
        <begin position="26"/>
        <end position="46"/>
    </location>
</feature>
<dbReference type="GO" id="GO:0016020">
    <property type="term" value="C:membrane"/>
    <property type="evidence" value="ECO:0007669"/>
    <property type="project" value="UniProtKB-UniRule"/>
</dbReference>
<dbReference type="InterPro" id="IPR036737">
    <property type="entry name" value="OmpA-like_sf"/>
</dbReference>
<keyword evidence="2" id="KW-0175">Coiled coil</keyword>
<dbReference type="InterPro" id="IPR006665">
    <property type="entry name" value="OmpA-like"/>
</dbReference>
<dbReference type="Proteomes" id="UP000294702">
    <property type="component" value="Unassembled WGS sequence"/>
</dbReference>
<dbReference type="PROSITE" id="PS51123">
    <property type="entry name" value="OMPA_2"/>
    <property type="match status" value="1"/>
</dbReference>
<keyword evidence="5" id="KW-0282">Flagellum</keyword>
<feature type="coiled-coil region" evidence="2">
    <location>
        <begin position="38"/>
        <end position="86"/>
    </location>
</feature>
<keyword evidence="6" id="KW-1185">Reference proteome</keyword>
<keyword evidence="5" id="KW-0966">Cell projection</keyword>
<accession>A0A4V2PAU4</accession>
<dbReference type="AlphaFoldDB" id="A0A4V2PAU4"/>
<sequence>MGLLRRSQSAVSVDEENPYWMSFSDIMASLLVIFILATATLILQLTHLQEELKNKRDEISQDIIDLTKAESIRQDLLREIEQELIQNNIPVEIADNDTVLRIPEQALAFASSSAEIPVEAEQVVEQIGTVIYQHIQKQQRWQYLDTIFIEGHTDSNPFRFNPRGNWDLSTSRAVSVWYYWTTKLEMGEQLKQMKNHTGHNLFSVSGYADTRLARMDCAIDDEECHKKNRRIDIRITVKKPSIIDFQAIQEKF</sequence>
<evidence type="ECO:0000256" key="1">
    <source>
        <dbReference type="PROSITE-ProRule" id="PRU00473"/>
    </source>
</evidence>
<reference evidence="5 6" key="1">
    <citation type="submission" date="2019-03" db="EMBL/GenBank/DDBJ databases">
        <title>Genomic Encyclopedia of Type Strains, Phase IV (KMG-IV): sequencing the most valuable type-strain genomes for metagenomic binning, comparative biology and taxonomic classification.</title>
        <authorList>
            <person name="Goeker M."/>
        </authorList>
    </citation>
    <scope>NUCLEOTIDE SEQUENCE [LARGE SCALE GENOMIC DNA]</scope>
    <source>
        <strain evidence="5 6">DSM 15534</strain>
    </source>
</reference>
<dbReference type="PANTHER" id="PTHR30329:SF20">
    <property type="entry name" value="EXPORTED PROTEIN"/>
    <property type="match status" value="1"/>
</dbReference>
<evidence type="ECO:0000256" key="2">
    <source>
        <dbReference type="SAM" id="Coils"/>
    </source>
</evidence>
<protein>
    <submittedName>
        <fullName evidence="5">Flagellar motor protein MotB</fullName>
    </submittedName>
</protein>
<dbReference type="InterPro" id="IPR050330">
    <property type="entry name" value="Bact_OuterMem_StrucFunc"/>
</dbReference>
<dbReference type="EMBL" id="SMFT01000006">
    <property type="protein sequence ID" value="TCJ94805.1"/>
    <property type="molecule type" value="Genomic_DNA"/>
</dbReference>
<comment type="caution">
    <text evidence="5">The sequence shown here is derived from an EMBL/GenBank/DDBJ whole genome shotgun (WGS) entry which is preliminary data.</text>
</comment>
<gene>
    <name evidence="5" type="ORF">EV694_2039</name>
</gene>
<feature type="domain" description="OmpA-like" evidence="4">
    <location>
        <begin position="96"/>
        <end position="239"/>
    </location>
</feature>
<keyword evidence="3" id="KW-1133">Transmembrane helix</keyword>
<evidence type="ECO:0000313" key="6">
    <source>
        <dbReference type="Proteomes" id="UP000294702"/>
    </source>
</evidence>
<evidence type="ECO:0000313" key="5">
    <source>
        <dbReference type="EMBL" id="TCJ94805.1"/>
    </source>
</evidence>
<dbReference type="PANTHER" id="PTHR30329">
    <property type="entry name" value="STATOR ELEMENT OF FLAGELLAR MOTOR COMPLEX"/>
    <property type="match status" value="1"/>
</dbReference>
<evidence type="ECO:0000256" key="3">
    <source>
        <dbReference type="SAM" id="Phobius"/>
    </source>
</evidence>